<organism evidence="2 3">
    <name type="scientific">Eragrostis curvula</name>
    <name type="common">weeping love grass</name>
    <dbReference type="NCBI Taxonomy" id="38414"/>
    <lineage>
        <taxon>Eukaryota</taxon>
        <taxon>Viridiplantae</taxon>
        <taxon>Streptophyta</taxon>
        <taxon>Embryophyta</taxon>
        <taxon>Tracheophyta</taxon>
        <taxon>Spermatophyta</taxon>
        <taxon>Magnoliopsida</taxon>
        <taxon>Liliopsida</taxon>
        <taxon>Poales</taxon>
        <taxon>Poaceae</taxon>
        <taxon>PACMAD clade</taxon>
        <taxon>Chloridoideae</taxon>
        <taxon>Eragrostideae</taxon>
        <taxon>Eragrostidinae</taxon>
        <taxon>Eragrostis</taxon>
    </lineage>
</organism>
<dbReference type="InterPro" id="IPR029480">
    <property type="entry name" value="Transpos_assoc"/>
</dbReference>
<proteinExistence type="predicted"/>
<dbReference type="Proteomes" id="UP000324897">
    <property type="component" value="Chromosome 1"/>
</dbReference>
<sequence length="328" mass="36454">MDNDRSWMYSERKGRLYSQIWANGVEKFIEHASSIRKDVLLDLTSRCPCNSCGCSHKRKRDEMTMHLLQNGFKRGYEQWTFHGEVEGQPEAVEDVEHFDGEADRMDDKLLDSIAAQGKIRDGVGPGQIGAWHHQHRMQQGTNTALCSKKAANIWTRYDIAMTEKSGENWQEEHPYIDHVVVHNIAGAPHGTFAMGDGVIGPSDALSIKSRKIMHEESYASGAASGASGNRTMLHQVESKPAWHAGIERALAEKTNLDTDALMRPESEPNVEWCDGVERVLQSTSTSVLGASRATVGTRASRSDGPIDDDQISARFFLVHSMLTCLAMN</sequence>
<evidence type="ECO:0000313" key="2">
    <source>
        <dbReference type="EMBL" id="TVU29866.1"/>
    </source>
</evidence>
<dbReference type="Pfam" id="PF13963">
    <property type="entry name" value="Transpos_assoc"/>
    <property type="match status" value="1"/>
</dbReference>
<protein>
    <recommendedName>
        <fullName evidence="1">Transposase-associated domain-containing protein</fullName>
    </recommendedName>
</protein>
<dbReference type="GO" id="GO:0032196">
    <property type="term" value="P:transposition"/>
    <property type="evidence" value="ECO:0007669"/>
    <property type="project" value="InterPro"/>
</dbReference>
<comment type="caution">
    <text evidence="2">The sequence shown here is derived from an EMBL/GenBank/DDBJ whole genome shotgun (WGS) entry which is preliminary data.</text>
</comment>
<keyword evidence="3" id="KW-1185">Reference proteome</keyword>
<gene>
    <name evidence="2" type="ORF">EJB05_21454</name>
</gene>
<dbReference type="AlphaFoldDB" id="A0A5J9V1R9"/>
<name>A0A5J9V1R9_9POAL</name>
<dbReference type="PANTHER" id="PTHR33157:SF8">
    <property type="entry name" value="OS11G0485000 PROTEIN"/>
    <property type="match status" value="1"/>
</dbReference>
<evidence type="ECO:0000259" key="1">
    <source>
        <dbReference type="Pfam" id="PF13963"/>
    </source>
</evidence>
<reference evidence="2 3" key="1">
    <citation type="journal article" date="2019" name="Sci. Rep.">
        <title>A high-quality genome of Eragrostis curvula grass provides insights into Poaceae evolution and supports new strategies to enhance forage quality.</title>
        <authorList>
            <person name="Carballo J."/>
            <person name="Santos B.A.C.M."/>
            <person name="Zappacosta D."/>
            <person name="Garbus I."/>
            <person name="Selva J.P."/>
            <person name="Gallo C.A."/>
            <person name="Diaz A."/>
            <person name="Albertini E."/>
            <person name="Caccamo M."/>
            <person name="Echenique V."/>
        </authorList>
    </citation>
    <scope>NUCLEOTIDE SEQUENCE [LARGE SCALE GENOMIC DNA]</scope>
    <source>
        <strain evidence="3">cv. Victoria</strain>
        <tissue evidence="2">Leaf</tissue>
    </source>
</reference>
<accession>A0A5J9V1R9</accession>
<feature type="domain" description="Transposase-associated" evidence="1">
    <location>
        <begin position="5"/>
        <end position="84"/>
    </location>
</feature>
<dbReference type="OrthoDB" id="1395387at2759"/>
<dbReference type="Gramene" id="TVU29866">
    <property type="protein sequence ID" value="TVU29866"/>
    <property type="gene ID" value="EJB05_21454"/>
</dbReference>
<dbReference type="EMBL" id="RWGY01000011">
    <property type="protein sequence ID" value="TVU29866.1"/>
    <property type="molecule type" value="Genomic_DNA"/>
</dbReference>
<dbReference type="PANTHER" id="PTHR33157">
    <property type="entry name" value="AUTONOMOUS TRANSPOSABLE ELEMENT EN-1 MOSAIC PROTEIN-RELATED"/>
    <property type="match status" value="1"/>
</dbReference>
<dbReference type="InterPro" id="IPR039266">
    <property type="entry name" value="EN-1/SPM"/>
</dbReference>
<feature type="non-terminal residue" evidence="2">
    <location>
        <position position="1"/>
    </location>
</feature>
<evidence type="ECO:0000313" key="3">
    <source>
        <dbReference type="Proteomes" id="UP000324897"/>
    </source>
</evidence>